<dbReference type="PROSITE" id="PS50977">
    <property type="entry name" value="HTH_TETR_2"/>
    <property type="match status" value="1"/>
</dbReference>
<sequence length="188" mass="21514">MENRDNLLKCALDLFTLNGYDAVGVQTICDAAGITKPTLYHYFGSKSGLLNTLLAEELNPFLAQLESAANYRHDITDTLYQVAQTYFNFGRQKPHLYRFYLSMWFAPHDSEAFKAMQPFNDRQQSLLENLFAAAALDHGNMQGRQRTYAASFLGMINTYVMLALNGFSELDEDFVRRLLHQFMHGIFS</sequence>
<keyword evidence="1 2" id="KW-0238">DNA-binding</keyword>
<organism evidence="5 6">
    <name type="scientific">Pelolinea submarina</name>
    <dbReference type="NCBI Taxonomy" id="913107"/>
    <lineage>
        <taxon>Bacteria</taxon>
        <taxon>Bacillati</taxon>
        <taxon>Chloroflexota</taxon>
        <taxon>Anaerolineae</taxon>
        <taxon>Anaerolineales</taxon>
        <taxon>Anaerolineaceae</taxon>
        <taxon>Pelolinea</taxon>
    </lineage>
</organism>
<dbReference type="PANTHER" id="PTHR43479">
    <property type="entry name" value="ACREF/ENVCD OPERON REPRESSOR-RELATED"/>
    <property type="match status" value="1"/>
</dbReference>
<accession>A0A347ZQV2</accession>
<dbReference type="GO" id="GO:0003677">
    <property type="term" value="F:DNA binding"/>
    <property type="evidence" value="ECO:0007669"/>
    <property type="project" value="UniProtKB-UniRule"/>
</dbReference>
<evidence type="ECO:0000256" key="2">
    <source>
        <dbReference type="PROSITE-ProRule" id="PRU00335"/>
    </source>
</evidence>
<dbReference type="EMBL" id="QUMS01000001">
    <property type="protein sequence ID" value="REG11762.1"/>
    <property type="molecule type" value="Genomic_DNA"/>
</dbReference>
<proteinExistence type="predicted"/>
<dbReference type="OrthoDB" id="9808476at2"/>
<name>A0A347ZQV2_9CHLR</name>
<dbReference type="Gene3D" id="1.10.357.10">
    <property type="entry name" value="Tetracycline Repressor, domain 2"/>
    <property type="match status" value="1"/>
</dbReference>
<dbReference type="AlphaFoldDB" id="A0A347ZQV2"/>
<reference evidence="5 6" key="1">
    <citation type="submission" date="2018-08" db="EMBL/GenBank/DDBJ databases">
        <title>Genomic Encyclopedia of Type Strains, Phase IV (KMG-IV): sequencing the most valuable type-strain genomes for metagenomic binning, comparative biology and taxonomic classification.</title>
        <authorList>
            <person name="Goeker M."/>
        </authorList>
    </citation>
    <scope>NUCLEOTIDE SEQUENCE [LARGE SCALE GENOMIC DNA]</scope>
    <source>
        <strain evidence="5 6">DSM 23923</strain>
    </source>
</reference>
<dbReference type="InterPro" id="IPR050624">
    <property type="entry name" value="HTH-type_Tx_Regulator"/>
</dbReference>
<gene>
    <name evidence="5" type="ORF">DFR64_1654</name>
</gene>
<comment type="caution">
    <text evidence="5">The sequence shown here is derived from an EMBL/GenBank/DDBJ whole genome shotgun (WGS) entry which is preliminary data.</text>
</comment>
<dbReference type="InterPro" id="IPR009057">
    <property type="entry name" value="Homeodomain-like_sf"/>
</dbReference>
<evidence type="ECO:0000259" key="4">
    <source>
        <dbReference type="PROSITE" id="PS50977"/>
    </source>
</evidence>
<keyword evidence="3" id="KW-0812">Transmembrane</keyword>
<feature type="DNA-binding region" description="H-T-H motif" evidence="2">
    <location>
        <begin position="24"/>
        <end position="43"/>
    </location>
</feature>
<evidence type="ECO:0000313" key="6">
    <source>
        <dbReference type="Proteomes" id="UP000256388"/>
    </source>
</evidence>
<evidence type="ECO:0000313" key="5">
    <source>
        <dbReference type="EMBL" id="REG11762.1"/>
    </source>
</evidence>
<dbReference type="Proteomes" id="UP000256388">
    <property type="component" value="Unassembled WGS sequence"/>
</dbReference>
<dbReference type="RefSeq" id="WP_116224878.1">
    <property type="nucleotide sequence ID" value="NZ_AP018437.1"/>
</dbReference>
<keyword evidence="3" id="KW-0472">Membrane</keyword>
<dbReference type="InterPro" id="IPR001647">
    <property type="entry name" value="HTH_TetR"/>
</dbReference>
<evidence type="ECO:0000256" key="1">
    <source>
        <dbReference type="ARBA" id="ARBA00023125"/>
    </source>
</evidence>
<dbReference type="InterPro" id="IPR036271">
    <property type="entry name" value="Tet_transcr_reg_TetR-rel_C_sf"/>
</dbReference>
<dbReference type="Pfam" id="PF00440">
    <property type="entry name" value="TetR_N"/>
    <property type="match status" value="1"/>
</dbReference>
<evidence type="ECO:0000256" key="3">
    <source>
        <dbReference type="SAM" id="Phobius"/>
    </source>
</evidence>
<dbReference type="SUPFAM" id="SSF48498">
    <property type="entry name" value="Tetracyclin repressor-like, C-terminal domain"/>
    <property type="match status" value="1"/>
</dbReference>
<dbReference type="PRINTS" id="PR00455">
    <property type="entry name" value="HTHTETR"/>
</dbReference>
<keyword evidence="3" id="KW-1133">Transmembrane helix</keyword>
<protein>
    <submittedName>
        <fullName evidence="5">TetR family transcriptional regulator</fullName>
    </submittedName>
</protein>
<keyword evidence="6" id="KW-1185">Reference proteome</keyword>
<feature type="domain" description="HTH tetR-type" evidence="4">
    <location>
        <begin position="1"/>
        <end position="61"/>
    </location>
</feature>
<dbReference type="SUPFAM" id="SSF46689">
    <property type="entry name" value="Homeodomain-like"/>
    <property type="match status" value="1"/>
</dbReference>
<feature type="transmembrane region" description="Helical" evidence="3">
    <location>
        <begin position="148"/>
        <end position="167"/>
    </location>
</feature>
<dbReference type="PANTHER" id="PTHR43479:SF11">
    <property type="entry name" value="ACREF_ENVCD OPERON REPRESSOR-RELATED"/>
    <property type="match status" value="1"/>
</dbReference>